<protein>
    <submittedName>
        <fullName evidence="1">Uncharacterized protein</fullName>
    </submittedName>
</protein>
<name>A0A3R8L0M2_9LACO</name>
<accession>A0A3R8L0M2</accession>
<keyword evidence="2" id="KW-1185">Reference proteome</keyword>
<proteinExistence type="predicted"/>
<dbReference type="RefSeq" id="WP_125072523.1">
    <property type="nucleotide sequence ID" value="NZ_QWZQ01000026.1"/>
</dbReference>
<comment type="caution">
    <text evidence="1">The sequence shown here is derived from an EMBL/GenBank/DDBJ whole genome shotgun (WGS) entry which is preliminary data.</text>
</comment>
<dbReference type="EMBL" id="QWZQ01000026">
    <property type="protein sequence ID" value="RRK10214.1"/>
    <property type="molecule type" value="Genomic_DNA"/>
</dbReference>
<dbReference type="AlphaFoldDB" id="A0A3R8L0M2"/>
<dbReference type="Proteomes" id="UP000283633">
    <property type="component" value="Unassembled WGS sequence"/>
</dbReference>
<gene>
    <name evidence="1" type="ORF">D1831_08615</name>
</gene>
<reference evidence="1 2" key="1">
    <citation type="submission" date="2018-08" db="EMBL/GenBank/DDBJ databases">
        <title>Genome Lactobacillus garii FI11369.</title>
        <authorList>
            <person name="Diaz M."/>
            <person name="Narbad A."/>
        </authorList>
    </citation>
    <scope>NUCLEOTIDE SEQUENCE [LARGE SCALE GENOMIC DNA]</scope>
    <source>
        <strain evidence="1 2">FI11369</strain>
    </source>
</reference>
<sequence length="62" mass="6858">MKNSSYISTPTVVKAHPARLSTSVARELAAVVNLFSLNWLDDYCERAGDPATRIAHDHLFSI</sequence>
<evidence type="ECO:0000313" key="2">
    <source>
        <dbReference type="Proteomes" id="UP000283633"/>
    </source>
</evidence>
<evidence type="ECO:0000313" key="1">
    <source>
        <dbReference type="EMBL" id="RRK10214.1"/>
    </source>
</evidence>
<organism evidence="1 2">
    <name type="scientific">Lactiplantibacillus garii</name>
    <dbReference type="NCBI Taxonomy" id="2306423"/>
    <lineage>
        <taxon>Bacteria</taxon>
        <taxon>Bacillati</taxon>
        <taxon>Bacillota</taxon>
        <taxon>Bacilli</taxon>
        <taxon>Lactobacillales</taxon>
        <taxon>Lactobacillaceae</taxon>
        <taxon>Lactiplantibacillus</taxon>
    </lineage>
</organism>